<keyword evidence="3" id="KW-1185">Reference proteome</keyword>
<reference evidence="2 3" key="1">
    <citation type="submission" date="2010-05" db="EMBL/GenBank/DDBJ databases">
        <title>The Genome Sequence of Thecamonas trahens ATCC 50062.</title>
        <authorList>
            <consortium name="The Broad Institute Genome Sequencing Platform"/>
            <person name="Russ C."/>
            <person name="Cuomo C."/>
            <person name="Shea T."/>
            <person name="Young S.K."/>
            <person name="Zeng Q."/>
            <person name="Koehrsen M."/>
            <person name="Haas B."/>
            <person name="Borodovsky M."/>
            <person name="Guigo R."/>
            <person name="Alvarado L."/>
            <person name="Berlin A."/>
            <person name="Bochicchio J."/>
            <person name="Borenstein D."/>
            <person name="Chapman S."/>
            <person name="Chen Z."/>
            <person name="Freedman E."/>
            <person name="Gellesch M."/>
            <person name="Goldberg J."/>
            <person name="Griggs A."/>
            <person name="Gujja S."/>
            <person name="Heilman E."/>
            <person name="Heiman D."/>
            <person name="Hepburn T."/>
            <person name="Howarth C."/>
            <person name="Jen D."/>
            <person name="Larson L."/>
            <person name="Mehta T."/>
            <person name="Park D."/>
            <person name="Pearson M."/>
            <person name="Roberts A."/>
            <person name="Saif S."/>
            <person name="Shenoy N."/>
            <person name="Sisk P."/>
            <person name="Stolte C."/>
            <person name="Sykes S."/>
            <person name="Thomson T."/>
            <person name="Walk T."/>
            <person name="White J."/>
            <person name="Yandava C."/>
            <person name="Burger G."/>
            <person name="Gray M.W."/>
            <person name="Holland P.W.H."/>
            <person name="King N."/>
            <person name="Lang F.B.F."/>
            <person name="Roger A.J."/>
            <person name="Ruiz-Trillo I."/>
            <person name="Lander E."/>
            <person name="Nusbaum C."/>
        </authorList>
    </citation>
    <scope>NUCLEOTIDE SEQUENCE [LARGE SCALE GENOMIC DNA]</scope>
    <source>
        <strain evidence="2 3">ATCC 50062</strain>
    </source>
</reference>
<protein>
    <recommendedName>
        <fullName evidence="1">ELMO domain-containing protein</fullName>
    </recommendedName>
</protein>
<name>A0A0L0DU26_THETB</name>
<accession>A0A0L0DU26</accession>
<dbReference type="eggNOG" id="KOG2999">
    <property type="taxonomic scope" value="Eukaryota"/>
</dbReference>
<feature type="domain" description="ELMO" evidence="1">
    <location>
        <begin position="63"/>
        <end position="218"/>
    </location>
</feature>
<dbReference type="EMBL" id="GL349439">
    <property type="protein sequence ID" value="KNC55697.1"/>
    <property type="molecule type" value="Genomic_DNA"/>
</dbReference>
<dbReference type="Pfam" id="PF04727">
    <property type="entry name" value="ELMO_CED12"/>
    <property type="match status" value="1"/>
</dbReference>
<dbReference type="STRING" id="461836.A0A0L0DU26"/>
<sequence length="488" mass="52759">MGDERNAMIAALSELDFPTEVKNLVMDTSSGFAESSETRAFMTAWLEPKQALLQESFSYDKTEHADKLAMLWHTVYPTEQLEGEVTTQWKKFGFANADPRADMNRTGVFGLHCLHYMCCKDPVEFATLIQSQQTRTDRDYPLAGAAMSMADLVAKEFALKANEHDVAPAILLDHPNAVEEIFCVCVNVADQIWVSFGGEYIDYPMVVAIARKTLQEVLGRRPSSIDALVRAAGQAVTQLKAKAGSIEETFAAMGLTAETAETEQTLAMKAALVEEMMPVVKEQLKAVLMRGVPLFFPPSGKVKQPVGVRLQLNSLGSLLAFTAKDAAGEAAIGGVVQVPVASIADVVTGGTCPMFADPKKQVSLDKALSIALLLATPIGPEDNPQVAVQFAATDRRTFATVTEGIRSLLGRPLEAETSIEDAERLADMQLRIRLIELDGDVNLPTVEPALPPPPPSFAFVVPEADLVLAGREQPFRVPNEIVAPSSSS</sequence>
<dbReference type="InterPro" id="IPR006816">
    <property type="entry name" value="ELMO_dom"/>
</dbReference>
<dbReference type="Proteomes" id="UP000054408">
    <property type="component" value="Unassembled WGS sequence"/>
</dbReference>
<dbReference type="OrthoDB" id="28413at2759"/>
<dbReference type="AlphaFoldDB" id="A0A0L0DU26"/>
<dbReference type="InterPro" id="IPR050868">
    <property type="entry name" value="ELMO_domain-containing"/>
</dbReference>
<evidence type="ECO:0000313" key="3">
    <source>
        <dbReference type="Proteomes" id="UP000054408"/>
    </source>
</evidence>
<dbReference type="RefSeq" id="XP_013761461.1">
    <property type="nucleotide sequence ID" value="XM_013906007.1"/>
</dbReference>
<dbReference type="PANTHER" id="PTHR12771">
    <property type="entry name" value="ENGULFMENT AND CELL MOTILITY"/>
    <property type="match status" value="1"/>
</dbReference>
<dbReference type="PROSITE" id="PS51335">
    <property type="entry name" value="ELMO"/>
    <property type="match status" value="1"/>
</dbReference>
<gene>
    <name evidence="2" type="ORF">AMSG_01964</name>
</gene>
<dbReference type="PANTHER" id="PTHR12771:SF56">
    <property type="entry name" value="CED-12"/>
    <property type="match status" value="1"/>
</dbReference>
<organism evidence="2 3">
    <name type="scientific">Thecamonas trahens ATCC 50062</name>
    <dbReference type="NCBI Taxonomy" id="461836"/>
    <lineage>
        <taxon>Eukaryota</taxon>
        <taxon>Apusozoa</taxon>
        <taxon>Apusomonadida</taxon>
        <taxon>Apusomonadidae</taxon>
        <taxon>Thecamonas</taxon>
    </lineage>
</organism>
<proteinExistence type="predicted"/>
<dbReference type="GeneID" id="25561678"/>
<evidence type="ECO:0000259" key="1">
    <source>
        <dbReference type="PROSITE" id="PS51335"/>
    </source>
</evidence>
<dbReference type="Gene3D" id="6.10.10.90">
    <property type="match status" value="1"/>
</dbReference>
<evidence type="ECO:0000313" key="2">
    <source>
        <dbReference type="EMBL" id="KNC55697.1"/>
    </source>
</evidence>